<dbReference type="InterPro" id="IPR002931">
    <property type="entry name" value="Transglutaminase-like"/>
</dbReference>
<dbReference type="InterPro" id="IPR052557">
    <property type="entry name" value="CAP/Cytokinesis_protein"/>
</dbReference>
<dbReference type="RefSeq" id="WP_116976972.1">
    <property type="nucleotide sequence ID" value="NZ_QPMM01000009.1"/>
</dbReference>
<dbReference type="AlphaFoldDB" id="A0A3E1Y7I2"/>
<feature type="domain" description="Transglutaminase-like" evidence="1">
    <location>
        <begin position="86"/>
        <end position="149"/>
    </location>
</feature>
<reference evidence="2 3" key="1">
    <citation type="submission" date="2018-07" db="EMBL/GenBank/DDBJ databases">
        <title>Chitinophaga K2CV101002-2 sp. nov., isolated from a monsoon evergreen broad-leaved forest soil.</title>
        <authorList>
            <person name="Lv Y."/>
        </authorList>
    </citation>
    <scope>NUCLEOTIDE SEQUENCE [LARGE SCALE GENOMIC DNA]</scope>
    <source>
        <strain evidence="2 3">GDMCC 1.1288</strain>
    </source>
</reference>
<sequence length="390" mass="43891">MKRLFSLVAGVLFFFESVGQTTIPQIPASEATSAASMAKWLKAHTTNSTAFQKALFSWIANNIEYDAPNMNRPNSYKDTTAAIARTLQTKLGLCTDYAVLYAQVCKAAGINAIVVTGYTIQEKTMLPIGSHDWIVVPDAGKWTIVDPTWGAGVVENGKFTKRLNWKWFQIYPYEANKTHVPYDPIWQLSTAPMGHDDIVELSKIIRSNKGAVDIASKGKPFAFNDSIRVWMKQTRIQRLRSSASRIRSYGGAANPFIMSELDWMDQTIKVLAANQEVEQDNRQIDAFNAINRDYTEVVKMYNEYVRFKNSQFTPEMADAGIKKMMDGIVAKLGGVKKSLSGMMAIESIKQNANELNDAVVEMDGRVKTEQLFVNKYIKTVKGKRRELFFE</sequence>
<dbReference type="SUPFAM" id="SSF54001">
    <property type="entry name" value="Cysteine proteinases"/>
    <property type="match status" value="1"/>
</dbReference>
<dbReference type="Pfam" id="PF01841">
    <property type="entry name" value="Transglut_core"/>
    <property type="match status" value="1"/>
</dbReference>
<evidence type="ECO:0000313" key="3">
    <source>
        <dbReference type="Proteomes" id="UP000260644"/>
    </source>
</evidence>
<evidence type="ECO:0000259" key="1">
    <source>
        <dbReference type="SMART" id="SM00460"/>
    </source>
</evidence>
<gene>
    <name evidence="2" type="ORF">DVR12_16915</name>
</gene>
<dbReference type="Gene3D" id="3.10.620.30">
    <property type="match status" value="1"/>
</dbReference>
<proteinExistence type="predicted"/>
<dbReference type="PANTHER" id="PTHR46333:SF2">
    <property type="entry name" value="CYTOKINESIS PROTEIN 3"/>
    <property type="match status" value="1"/>
</dbReference>
<protein>
    <recommendedName>
        <fullName evidence="1">Transglutaminase-like domain-containing protein</fullName>
    </recommendedName>
</protein>
<dbReference type="OrthoDB" id="9788327at2"/>
<organism evidence="2 3">
    <name type="scientific">Chitinophaga silvatica</name>
    <dbReference type="NCBI Taxonomy" id="2282649"/>
    <lineage>
        <taxon>Bacteria</taxon>
        <taxon>Pseudomonadati</taxon>
        <taxon>Bacteroidota</taxon>
        <taxon>Chitinophagia</taxon>
        <taxon>Chitinophagales</taxon>
        <taxon>Chitinophagaceae</taxon>
        <taxon>Chitinophaga</taxon>
    </lineage>
</organism>
<evidence type="ECO:0000313" key="2">
    <source>
        <dbReference type="EMBL" id="RFS21024.1"/>
    </source>
</evidence>
<dbReference type="InterPro" id="IPR038765">
    <property type="entry name" value="Papain-like_cys_pep_sf"/>
</dbReference>
<dbReference type="PANTHER" id="PTHR46333">
    <property type="entry name" value="CYTOKINESIS PROTEIN 3"/>
    <property type="match status" value="1"/>
</dbReference>
<name>A0A3E1Y7I2_9BACT</name>
<comment type="caution">
    <text evidence="2">The sequence shown here is derived from an EMBL/GenBank/DDBJ whole genome shotgun (WGS) entry which is preliminary data.</text>
</comment>
<dbReference type="SMART" id="SM00460">
    <property type="entry name" value="TGc"/>
    <property type="match status" value="1"/>
</dbReference>
<dbReference type="Proteomes" id="UP000260644">
    <property type="component" value="Unassembled WGS sequence"/>
</dbReference>
<dbReference type="GO" id="GO:0005737">
    <property type="term" value="C:cytoplasm"/>
    <property type="evidence" value="ECO:0007669"/>
    <property type="project" value="TreeGrafter"/>
</dbReference>
<dbReference type="EMBL" id="QPMM01000009">
    <property type="protein sequence ID" value="RFS21024.1"/>
    <property type="molecule type" value="Genomic_DNA"/>
</dbReference>
<accession>A0A3E1Y7I2</accession>
<keyword evidence="3" id="KW-1185">Reference proteome</keyword>